<keyword evidence="2" id="KW-1185">Reference proteome</keyword>
<dbReference type="RefSeq" id="WP_207325961.1">
    <property type="nucleotide sequence ID" value="NZ_CP071504.1"/>
</dbReference>
<protein>
    <submittedName>
        <fullName evidence="1">DUF938 domain-containing protein</fullName>
    </submittedName>
</protein>
<dbReference type="Pfam" id="PF06080">
    <property type="entry name" value="DUF938"/>
    <property type="match status" value="1"/>
</dbReference>
<dbReference type="SUPFAM" id="SSF53335">
    <property type="entry name" value="S-adenosyl-L-methionine-dependent methyltransferases"/>
    <property type="match status" value="1"/>
</dbReference>
<accession>A0A975AMK1</accession>
<dbReference type="Gene3D" id="3.40.50.150">
    <property type="entry name" value="Vaccinia Virus protein VP39"/>
    <property type="match status" value="1"/>
</dbReference>
<dbReference type="PANTHER" id="PTHR20974:SF0">
    <property type="entry name" value="UPF0585 PROTEIN CG18661"/>
    <property type="match status" value="1"/>
</dbReference>
<sequence length="202" mass="21705">MSQLPFSQACENNKAPILEVLRHSFASVNRVLEIGSGTGQHGVYFSAALPHINWQCSDMGNLSPLNARLALEGQGRLSKALALDVTGPWPALEVDGIFSANTLHIMDKGSVECFFAGAGRVLGATGQLCIYGPFNYGGDYTSASNRDFDAWLKARDSASGIRDIEWILQLADAAGFALIQDHAMPANNRLLHLTKVSQDSQG</sequence>
<dbReference type="Proteomes" id="UP000663281">
    <property type="component" value="Chromosome"/>
</dbReference>
<gene>
    <name evidence="1" type="ORF">JYB88_07140</name>
</gene>
<dbReference type="EMBL" id="CP071504">
    <property type="protein sequence ID" value="QSX31398.1"/>
    <property type="molecule type" value="Genomic_DNA"/>
</dbReference>
<evidence type="ECO:0000313" key="1">
    <source>
        <dbReference type="EMBL" id="QSX31398.1"/>
    </source>
</evidence>
<proteinExistence type="predicted"/>
<organism evidence="1 2">
    <name type="scientific">Shewanella cyperi</name>
    <dbReference type="NCBI Taxonomy" id="2814292"/>
    <lineage>
        <taxon>Bacteria</taxon>
        <taxon>Pseudomonadati</taxon>
        <taxon>Pseudomonadota</taxon>
        <taxon>Gammaproteobacteria</taxon>
        <taxon>Alteromonadales</taxon>
        <taxon>Shewanellaceae</taxon>
        <taxon>Shewanella</taxon>
    </lineage>
</organism>
<name>A0A975AMK1_9GAMM</name>
<dbReference type="InterPro" id="IPR029063">
    <property type="entry name" value="SAM-dependent_MTases_sf"/>
</dbReference>
<dbReference type="AlphaFoldDB" id="A0A975AMK1"/>
<dbReference type="InterPro" id="IPR010342">
    <property type="entry name" value="DUF938"/>
</dbReference>
<dbReference type="KEGG" id="scyp:JYB88_07140"/>
<reference evidence="1 2" key="1">
    <citation type="submission" date="2021-03" db="EMBL/GenBank/DDBJ databases">
        <title>Novel species identification of genus Shewanella.</title>
        <authorList>
            <person name="Liu G."/>
            <person name="Zhang Q."/>
        </authorList>
    </citation>
    <scope>NUCLEOTIDE SEQUENCE [LARGE SCALE GENOMIC DNA]</scope>
    <source>
        <strain evidence="1 2">FJAT-53726</strain>
    </source>
</reference>
<evidence type="ECO:0000313" key="2">
    <source>
        <dbReference type="Proteomes" id="UP000663281"/>
    </source>
</evidence>
<dbReference type="PANTHER" id="PTHR20974">
    <property type="entry name" value="UPF0585 PROTEIN CG18661"/>
    <property type="match status" value="1"/>
</dbReference>